<dbReference type="CDD" id="cd07197">
    <property type="entry name" value="nitrilase"/>
    <property type="match status" value="1"/>
</dbReference>
<reference evidence="2 3" key="1">
    <citation type="submission" date="2019-02" db="EMBL/GenBank/DDBJ databases">
        <title>Deep-cultivation of Planctomycetes and their phenomic and genomic characterization uncovers novel biology.</title>
        <authorList>
            <person name="Wiegand S."/>
            <person name="Jogler M."/>
            <person name="Boedeker C."/>
            <person name="Pinto D."/>
            <person name="Vollmers J."/>
            <person name="Rivas-Marin E."/>
            <person name="Kohn T."/>
            <person name="Peeters S.H."/>
            <person name="Heuer A."/>
            <person name="Rast P."/>
            <person name="Oberbeckmann S."/>
            <person name="Bunk B."/>
            <person name="Jeske O."/>
            <person name="Meyerdierks A."/>
            <person name="Storesund J.E."/>
            <person name="Kallscheuer N."/>
            <person name="Luecker S."/>
            <person name="Lage O.M."/>
            <person name="Pohl T."/>
            <person name="Merkel B.J."/>
            <person name="Hornburger P."/>
            <person name="Mueller R.-W."/>
            <person name="Bruemmer F."/>
            <person name="Labrenz M."/>
            <person name="Spormann A.M."/>
            <person name="Op Den Camp H."/>
            <person name="Overmann J."/>
            <person name="Amann R."/>
            <person name="Jetten M.S.M."/>
            <person name="Mascher T."/>
            <person name="Medema M.H."/>
            <person name="Devos D.P."/>
            <person name="Kaster A.-K."/>
            <person name="Ovreas L."/>
            <person name="Rohde M."/>
            <person name="Galperin M.Y."/>
            <person name="Jogler C."/>
        </authorList>
    </citation>
    <scope>NUCLEOTIDE SEQUENCE [LARGE SCALE GENOMIC DNA]</scope>
    <source>
        <strain evidence="2 3">Poly51</strain>
    </source>
</reference>
<dbReference type="AlphaFoldDB" id="A0A5C6F6J3"/>
<dbReference type="Gene3D" id="3.60.110.10">
    <property type="entry name" value="Carbon-nitrogen hydrolase"/>
    <property type="match status" value="1"/>
</dbReference>
<dbReference type="InterPro" id="IPR036526">
    <property type="entry name" value="C-N_Hydrolase_sf"/>
</dbReference>
<dbReference type="RefSeq" id="WP_222435858.1">
    <property type="nucleotide sequence ID" value="NZ_SJPW01000003.1"/>
</dbReference>
<dbReference type="Proteomes" id="UP000318288">
    <property type="component" value="Unassembled WGS sequence"/>
</dbReference>
<sequence length="274" mass="29697">MDRRTADAGETAMTNVRIALANVRSPATPEASIEIVLDAMLNASAGNASVVCFPECILPGYRAGTTGTVPETGWLENAWSIVDRKAAELNLCVILGTERRVVDDALITARVTHSDGSHGGFQDKVQLDPSEENEYAAGVGRRLFQCGPLTFGIVICHEGWRYPETVRWAARHGAHVVFHPHFEIVSDPNFRPRQFADPASTFHEKAALCRAAENTCYFATVNCALRGAVTTSAIVDPEGELMVHQPYGEEGILFGEVETERATGFLAGRLKGQA</sequence>
<dbReference type="EMBL" id="SJPW01000003">
    <property type="protein sequence ID" value="TWU56988.1"/>
    <property type="molecule type" value="Genomic_DNA"/>
</dbReference>
<keyword evidence="3" id="KW-1185">Reference proteome</keyword>
<dbReference type="InterPro" id="IPR003010">
    <property type="entry name" value="C-N_Hydrolase"/>
</dbReference>
<proteinExistence type="predicted"/>
<dbReference type="PROSITE" id="PS50263">
    <property type="entry name" value="CN_HYDROLASE"/>
    <property type="match status" value="1"/>
</dbReference>
<comment type="caution">
    <text evidence="2">The sequence shown here is derived from an EMBL/GenBank/DDBJ whole genome shotgun (WGS) entry which is preliminary data.</text>
</comment>
<dbReference type="PANTHER" id="PTHR23088">
    <property type="entry name" value="NITRILASE-RELATED"/>
    <property type="match status" value="1"/>
</dbReference>
<dbReference type="PANTHER" id="PTHR23088:SF27">
    <property type="entry name" value="DEAMINATED GLUTATHIONE AMIDASE"/>
    <property type="match status" value="1"/>
</dbReference>
<organism evidence="2 3">
    <name type="scientific">Rubripirellula tenax</name>
    <dbReference type="NCBI Taxonomy" id="2528015"/>
    <lineage>
        <taxon>Bacteria</taxon>
        <taxon>Pseudomonadati</taxon>
        <taxon>Planctomycetota</taxon>
        <taxon>Planctomycetia</taxon>
        <taxon>Pirellulales</taxon>
        <taxon>Pirellulaceae</taxon>
        <taxon>Rubripirellula</taxon>
    </lineage>
</organism>
<dbReference type="Pfam" id="PF00795">
    <property type="entry name" value="CN_hydrolase"/>
    <property type="match status" value="1"/>
</dbReference>
<evidence type="ECO:0000313" key="2">
    <source>
        <dbReference type="EMBL" id="TWU56988.1"/>
    </source>
</evidence>
<evidence type="ECO:0000313" key="3">
    <source>
        <dbReference type="Proteomes" id="UP000318288"/>
    </source>
</evidence>
<keyword evidence="2" id="KW-0378">Hydrolase</keyword>
<feature type="domain" description="CN hydrolase" evidence="1">
    <location>
        <begin position="16"/>
        <end position="259"/>
    </location>
</feature>
<dbReference type="GO" id="GO:0016787">
    <property type="term" value="F:hydrolase activity"/>
    <property type="evidence" value="ECO:0007669"/>
    <property type="project" value="UniProtKB-KW"/>
</dbReference>
<name>A0A5C6F6J3_9BACT</name>
<protein>
    <submittedName>
        <fullName evidence="2">Carbon-nitrogen hydrolase</fullName>
    </submittedName>
</protein>
<dbReference type="SUPFAM" id="SSF56317">
    <property type="entry name" value="Carbon-nitrogen hydrolase"/>
    <property type="match status" value="1"/>
</dbReference>
<accession>A0A5C6F6J3</accession>
<evidence type="ECO:0000259" key="1">
    <source>
        <dbReference type="PROSITE" id="PS50263"/>
    </source>
</evidence>
<gene>
    <name evidence="2" type="ORF">Poly51_29090</name>
</gene>